<dbReference type="GO" id="GO:0003677">
    <property type="term" value="F:DNA binding"/>
    <property type="evidence" value="ECO:0007669"/>
    <property type="project" value="UniProtKB-KW"/>
</dbReference>
<dbReference type="AlphaFoldDB" id="A0A371XF74"/>
<keyword evidence="1" id="KW-0597">Phosphoprotein</keyword>
<reference evidence="4" key="1">
    <citation type="submission" date="2018-08" db="EMBL/GenBank/DDBJ databases">
        <authorList>
            <person name="Im W.T."/>
        </authorList>
    </citation>
    <scope>NUCLEOTIDE SEQUENCE [LARGE SCALE GENOMIC DNA]</scope>
    <source>
        <strain evidence="4">LA-28</strain>
    </source>
</reference>
<sequence>MRILLLEDEPLIALEVEDLCRENGVQEVVTHSVFDEAEAAIAGQFDIAVVDLILRGKSALPLADRLKSAQIPIVFTTGGDAESQLAERFPDAPLVKKPYTGMELIDAIRSVRDRSGSI</sequence>
<dbReference type="SUPFAM" id="SSF52172">
    <property type="entry name" value="CheY-like"/>
    <property type="match status" value="1"/>
</dbReference>
<proteinExistence type="predicted"/>
<accession>A0A371XF74</accession>
<evidence type="ECO:0000313" key="4">
    <source>
        <dbReference type="Proteomes" id="UP000262379"/>
    </source>
</evidence>
<evidence type="ECO:0000259" key="2">
    <source>
        <dbReference type="PROSITE" id="PS50110"/>
    </source>
</evidence>
<comment type="caution">
    <text evidence="3">The sequence shown here is derived from an EMBL/GenBank/DDBJ whole genome shotgun (WGS) entry which is preliminary data.</text>
</comment>
<dbReference type="Gene3D" id="3.40.50.2300">
    <property type="match status" value="1"/>
</dbReference>
<protein>
    <submittedName>
        <fullName evidence="3">DNA-binding response regulator</fullName>
    </submittedName>
</protein>
<dbReference type="PROSITE" id="PS50110">
    <property type="entry name" value="RESPONSE_REGULATORY"/>
    <property type="match status" value="1"/>
</dbReference>
<keyword evidence="3" id="KW-0238">DNA-binding</keyword>
<dbReference type="SMART" id="SM00448">
    <property type="entry name" value="REC"/>
    <property type="match status" value="1"/>
</dbReference>
<dbReference type="GO" id="GO:0000160">
    <property type="term" value="P:phosphorelay signal transduction system"/>
    <property type="evidence" value="ECO:0007669"/>
    <property type="project" value="InterPro"/>
</dbReference>
<evidence type="ECO:0000256" key="1">
    <source>
        <dbReference type="PROSITE-ProRule" id="PRU00169"/>
    </source>
</evidence>
<dbReference type="Proteomes" id="UP000262379">
    <property type="component" value="Unassembled WGS sequence"/>
</dbReference>
<evidence type="ECO:0000313" key="3">
    <source>
        <dbReference type="EMBL" id="RFC67879.1"/>
    </source>
</evidence>
<gene>
    <name evidence="3" type="ORF">DY251_09870</name>
</gene>
<name>A0A371XF74_9HYPH</name>
<keyword evidence="4" id="KW-1185">Reference proteome</keyword>
<feature type="domain" description="Response regulatory" evidence="2">
    <location>
        <begin position="2"/>
        <end position="112"/>
    </location>
</feature>
<organism evidence="3 4">
    <name type="scientific">Mesorhizobium denitrificans</name>
    <dbReference type="NCBI Taxonomy" id="2294114"/>
    <lineage>
        <taxon>Bacteria</taxon>
        <taxon>Pseudomonadati</taxon>
        <taxon>Pseudomonadota</taxon>
        <taxon>Alphaproteobacteria</taxon>
        <taxon>Hyphomicrobiales</taxon>
        <taxon>Phyllobacteriaceae</taxon>
        <taxon>Mesorhizobium</taxon>
    </lineage>
</organism>
<dbReference type="InterPro" id="IPR001789">
    <property type="entry name" value="Sig_transdc_resp-reg_receiver"/>
</dbReference>
<dbReference type="EMBL" id="QURN01000006">
    <property type="protein sequence ID" value="RFC67879.1"/>
    <property type="molecule type" value="Genomic_DNA"/>
</dbReference>
<feature type="modified residue" description="4-aspartylphosphate" evidence="1">
    <location>
        <position position="51"/>
    </location>
</feature>
<dbReference type="InterPro" id="IPR011006">
    <property type="entry name" value="CheY-like_superfamily"/>
</dbReference>